<dbReference type="OrthoDB" id="5429716at2759"/>
<keyword evidence="4" id="KW-1185">Reference proteome</keyword>
<feature type="region of interest" description="Disordered" evidence="1">
    <location>
        <begin position="1"/>
        <end position="21"/>
    </location>
</feature>
<dbReference type="AlphaFoldDB" id="A0A6A6GX88"/>
<dbReference type="EMBL" id="ML991842">
    <property type="protein sequence ID" value="KAF2230414.1"/>
    <property type="molecule type" value="Genomic_DNA"/>
</dbReference>
<evidence type="ECO:0000256" key="2">
    <source>
        <dbReference type="SAM" id="Phobius"/>
    </source>
</evidence>
<keyword evidence="2" id="KW-0472">Membrane</keyword>
<accession>A0A6A6GX88</accession>
<evidence type="ECO:0000313" key="4">
    <source>
        <dbReference type="Proteomes" id="UP000800092"/>
    </source>
</evidence>
<sequence length="303" mass="32549">MATTITRPASLQNQSPTNLGPLTTTFTPPASCSPILWWDYQGDVHAYSAQACFEEGIVNDSLCWPSRANETRNFESFLSPLQGYGVYSPGYICPIGYTSACANAFSGQITALRTFAFQYPLMDSEYAVGCCPTGLTCHHDDDGLQTCATVARSTTIAAAICQTSADNSFDGGLVWNQTPANTSSVAVTIPGHLTIDYSTTLEKDSSVITAISRSPISTMAIYAPLIQLVYQTSDLLGFHTTLNSTNSRPVTSKIDSLSGGAIAGIVIGALSGLVFLLALVYFLLWRRRQQISRGKSDFSKVEE</sequence>
<keyword evidence="2" id="KW-0812">Transmembrane</keyword>
<protein>
    <submittedName>
        <fullName evidence="3">Uncharacterized protein</fullName>
    </submittedName>
</protein>
<feature type="transmembrane region" description="Helical" evidence="2">
    <location>
        <begin position="261"/>
        <end position="285"/>
    </location>
</feature>
<dbReference type="CDD" id="cd12087">
    <property type="entry name" value="TM_EGFR-like"/>
    <property type="match status" value="1"/>
</dbReference>
<evidence type="ECO:0000256" key="1">
    <source>
        <dbReference type="SAM" id="MobiDB-lite"/>
    </source>
</evidence>
<evidence type="ECO:0000313" key="3">
    <source>
        <dbReference type="EMBL" id="KAF2230414.1"/>
    </source>
</evidence>
<reference evidence="3" key="1">
    <citation type="journal article" date="2020" name="Stud. Mycol.">
        <title>101 Dothideomycetes genomes: a test case for predicting lifestyles and emergence of pathogens.</title>
        <authorList>
            <person name="Haridas S."/>
            <person name="Albert R."/>
            <person name="Binder M."/>
            <person name="Bloem J."/>
            <person name="Labutti K."/>
            <person name="Salamov A."/>
            <person name="Andreopoulos B."/>
            <person name="Baker S."/>
            <person name="Barry K."/>
            <person name="Bills G."/>
            <person name="Bluhm B."/>
            <person name="Cannon C."/>
            <person name="Castanera R."/>
            <person name="Culley D."/>
            <person name="Daum C."/>
            <person name="Ezra D."/>
            <person name="Gonzalez J."/>
            <person name="Henrissat B."/>
            <person name="Kuo A."/>
            <person name="Liang C."/>
            <person name="Lipzen A."/>
            <person name="Lutzoni F."/>
            <person name="Magnuson J."/>
            <person name="Mondo S."/>
            <person name="Nolan M."/>
            <person name="Ohm R."/>
            <person name="Pangilinan J."/>
            <person name="Park H.-J."/>
            <person name="Ramirez L."/>
            <person name="Alfaro M."/>
            <person name="Sun H."/>
            <person name="Tritt A."/>
            <person name="Yoshinaga Y."/>
            <person name="Zwiers L.-H."/>
            <person name="Turgeon B."/>
            <person name="Goodwin S."/>
            <person name="Spatafora J."/>
            <person name="Crous P."/>
            <person name="Grigoriev I."/>
        </authorList>
    </citation>
    <scope>NUCLEOTIDE SEQUENCE</scope>
    <source>
        <strain evidence="3">Tuck. ex Michener</strain>
    </source>
</reference>
<proteinExistence type="predicted"/>
<dbReference type="Proteomes" id="UP000800092">
    <property type="component" value="Unassembled WGS sequence"/>
</dbReference>
<keyword evidence="2" id="KW-1133">Transmembrane helix</keyword>
<name>A0A6A6GX88_VIRVR</name>
<organism evidence="3 4">
    <name type="scientific">Viridothelium virens</name>
    <name type="common">Speckled blister lichen</name>
    <name type="synonym">Trypethelium virens</name>
    <dbReference type="NCBI Taxonomy" id="1048519"/>
    <lineage>
        <taxon>Eukaryota</taxon>
        <taxon>Fungi</taxon>
        <taxon>Dikarya</taxon>
        <taxon>Ascomycota</taxon>
        <taxon>Pezizomycotina</taxon>
        <taxon>Dothideomycetes</taxon>
        <taxon>Dothideomycetes incertae sedis</taxon>
        <taxon>Trypetheliales</taxon>
        <taxon>Trypetheliaceae</taxon>
        <taxon>Viridothelium</taxon>
    </lineage>
</organism>
<gene>
    <name evidence="3" type="ORF">EV356DRAFT_344720</name>
</gene>